<evidence type="ECO:0000256" key="3">
    <source>
        <dbReference type="PROSITE-ProRule" id="PRU00325"/>
    </source>
</evidence>
<evidence type="ECO:0000259" key="6">
    <source>
        <dbReference type="PROSITE" id="PS51194"/>
    </source>
</evidence>
<dbReference type="CDD" id="cd18012">
    <property type="entry name" value="DEXQc_arch_SWI2_SNF2"/>
    <property type="match status" value="1"/>
</dbReference>
<evidence type="ECO:0000313" key="7">
    <source>
        <dbReference type="EMBL" id="KRG17961.1"/>
    </source>
</evidence>
<dbReference type="GO" id="GO:0016787">
    <property type="term" value="F:hydrolase activity"/>
    <property type="evidence" value="ECO:0007669"/>
    <property type="project" value="UniProtKB-KW"/>
</dbReference>
<dbReference type="GO" id="GO:0005524">
    <property type="term" value="F:ATP binding"/>
    <property type="evidence" value="ECO:0007669"/>
    <property type="project" value="InterPro"/>
</dbReference>
<keyword evidence="3" id="KW-0863">Zinc-finger</keyword>
<keyword evidence="3" id="KW-0862">Zinc</keyword>
<evidence type="ECO:0000256" key="2">
    <source>
        <dbReference type="ARBA" id="ARBA00022806"/>
    </source>
</evidence>
<keyword evidence="3" id="KW-0479">Metal-binding</keyword>
<dbReference type="Gene3D" id="3.40.50.300">
    <property type="entry name" value="P-loop containing nucleotide triphosphate hydrolases"/>
    <property type="match status" value="1"/>
</dbReference>
<feature type="domain" description="Helicase ATP-binding" evidence="5">
    <location>
        <begin position="663"/>
        <end position="823"/>
    </location>
</feature>
<accession>A0A0Q9YDS6</accession>
<protein>
    <submittedName>
        <fullName evidence="7">ATP-dependent helicase HepA</fullName>
    </submittedName>
    <submittedName>
        <fullName evidence="8">DEAD/DEAH box helicase</fullName>
    </submittedName>
</protein>
<evidence type="ECO:0000313" key="8">
    <source>
        <dbReference type="EMBL" id="MCS5709111.1"/>
    </source>
</evidence>
<evidence type="ECO:0000256" key="1">
    <source>
        <dbReference type="ARBA" id="ARBA00022801"/>
    </source>
</evidence>
<feature type="domain" description="SWIM-type" evidence="4">
    <location>
        <begin position="56"/>
        <end position="94"/>
    </location>
</feature>
<feature type="domain" description="Helicase C-terminal" evidence="6">
    <location>
        <begin position="953"/>
        <end position="1101"/>
    </location>
</feature>
<dbReference type="InterPro" id="IPR049730">
    <property type="entry name" value="SNF2/RAD54-like_C"/>
</dbReference>
<dbReference type="OrthoDB" id="9760715at2"/>
<sequence length="1117" mass="128222">MSSNQLFLSDIRSYFSSVVYEKGKKYFLQQRVSDLEIVSDDDITRVHSTVQGKELYKTRIDVTKKSYKLHLFSTCSCPVQYNCKHAVATLLMCIKNQAQTRSMTRALLPNVQMPKDPKLTTWLEQIRNACAKETKQSIESQIDKSYSLFYLLKPSQYPPASLKVELILIRQLKAGGLGATKYFSNTANSQRRHLLLVDKELIVKLEIGQRLAKERHSIMGCDYVLKGEYAEQLLPEILATERCYWDSVKGNALKMGGEIQGHFQWQIDNEGLQSLQPKIEERACHFFSIDNLWYLDKKKNEIGCLALNVNKRVASLLLEAPKISPEYIKEVSDFFDNEPVTAGIAKPKIFKSTRTQKIKPVPCMRLFQGNVSLPGNYKTGWESVALEHPMAEISFDYQGTKIKLGDKRDVFHHLENDNIIRWRRDKNAEKKALEQLNSEDLVLVDDASYYNSEHKYNFLIGYECKNPAYFSINTIPELRAKGWHIEIAENYPYQLEENEIEDWYSLIEEESNHDWFGLELGIIINGEKINLLPIIKDLLQKWQINGHMNVQEAEQVVVKLPNGRYLQLPTDRVRQILNVLVELYDRESLNDAAQLRLSRLHAARLVELEKAWGAAQLRWIGGERLKQLADKLTHFKGIKSVPLPKTFKGELRPYQQEGLNWLQFLREYELGGILADDMGLGKTIQALAHLVVEKESGRLKGPSLVIAPTSLMFNWQMEAQRFAPNLKVLVSHGPDRIKHFSDLNQYDVILTTYTLLSYDKTTLLEQSFYFLILDEAQFIKNAKNLTAQIALQINAKYRICLTGTPMENHLGELWSLFHFMLPGVLGEEKHFKSIFRTPIEKHGDEVRRAHLKNRIAPFILRRNKEEVALDLPEKIEILQHVELEGWQRDLYETIRVTMRSKVQKEIAKLGLARSHIFILEALLKLRQACCDPRLIKGALASSKKQNKSAKLSLLMNMISELLQEGRRILLFSQFTEMLALIEQALLKEKIAYVKLTGQTRDRATPVQQFQSGEVPLFLISLKAGGTGLNLTAADTVIHYDPWWNPAVENQATDRAHRIGQDKTVFVYKLIAKSTVEEKILNMQSQKHALMQGVLSSNKGAAKVGFTEEDFQALFEPF</sequence>
<dbReference type="Pfam" id="PF00271">
    <property type="entry name" value="Helicase_C"/>
    <property type="match status" value="1"/>
</dbReference>
<dbReference type="SMART" id="SM00490">
    <property type="entry name" value="HELICc"/>
    <property type="match status" value="1"/>
</dbReference>
<dbReference type="GO" id="GO:0008270">
    <property type="term" value="F:zinc ion binding"/>
    <property type="evidence" value="ECO:0007669"/>
    <property type="project" value="UniProtKB-KW"/>
</dbReference>
<dbReference type="InterPro" id="IPR007527">
    <property type="entry name" value="Znf_SWIM"/>
</dbReference>
<reference evidence="7" key="1">
    <citation type="submission" date="2015-09" db="EMBL/GenBank/DDBJ databases">
        <title>Draft Genome Sequences of Two Novel Amoeba-resistant Intranuclear Bacteria, Candidatus Berkiella cookevillensis and Candidatus Berkiella aquae.</title>
        <authorList>
            <person name="Mehari Y.T."/>
            <person name="Arivett B.A."/>
            <person name="Farone A.L."/>
            <person name="Gunderson J.H."/>
            <person name="Farone M.B."/>
        </authorList>
    </citation>
    <scope>NUCLEOTIDE SEQUENCE [LARGE SCALE GENOMIC DNA]</scope>
    <source>
        <strain evidence="7">CC99</strain>
    </source>
</reference>
<dbReference type="Gene3D" id="3.40.50.10810">
    <property type="entry name" value="Tandem AAA-ATPase domain"/>
    <property type="match status" value="1"/>
</dbReference>
<keyword evidence="2 7" id="KW-0067">ATP-binding</keyword>
<dbReference type="STRING" id="437022.CC99x_01917"/>
<dbReference type="InterPro" id="IPR001650">
    <property type="entry name" value="Helicase_C-like"/>
</dbReference>
<dbReference type="CDD" id="cd18793">
    <property type="entry name" value="SF2_C_SNF"/>
    <property type="match status" value="1"/>
</dbReference>
<keyword evidence="9" id="KW-1185">Reference proteome</keyword>
<dbReference type="EMBL" id="LKHV01000010">
    <property type="protein sequence ID" value="KRG17961.1"/>
    <property type="molecule type" value="Genomic_DNA"/>
</dbReference>
<dbReference type="PROSITE" id="PS50966">
    <property type="entry name" value="ZF_SWIM"/>
    <property type="match status" value="1"/>
</dbReference>
<dbReference type="SUPFAM" id="SSF52540">
    <property type="entry name" value="P-loop containing nucleoside triphosphate hydrolases"/>
    <property type="match status" value="2"/>
</dbReference>
<dbReference type="InterPro" id="IPR014001">
    <property type="entry name" value="Helicase_ATP-bd"/>
</dbReference>
<dbReference type="PANTHER" id="PTHR10799">
    <property type="entry name" value="SNF2/RAD54 HELICASE FAMILY"/>
    <property type="match status" value="1"/>
</dbReference>
<gene>
    <name evidence="8" type="ORF">CC99x_009360</name>
    <name evidence="7" type="ORF">CC99x_01917</name>
</gene>
<reference evidence="8" key="2">
    <citation type="journal article" date="2016" name="Genome Announc.">
        <title>Draft Genome Sequences of Two Novel Amoeba-Resistant Intranuclear Bacteria, 'Candidatus Berkiella cookevillensis' and 'Candidatus Berkiella aquae'.</title>
        <authorList>
            <person name="Mehari Y.T."/>
            <person name="Arivett B.A."/>
            <person name="Farone A.L."/>
            <person name="Gunderson J.H."/>
            <person name="Farone M.B."/>
        </authorList>
    </citation>
    <scope>NUCLEOTIDE SEQUENCE</scope>
    <source>
        <strain evidence="8">CC99</strain>
    </source>
</reference>
<evidence type="ECO:0000259" key="4">
    <source>
        <dbReference type="PROSITE" id="PS50966"/>
    </source>
</evidence>
<dbReference type="InterPro" id="IPR027417">
    <property type="entry name" value="P-loop_NTPase"/>
</dbReference>
<dbReference type="Pfam" id="PF00176">
    <property type="entry name" value="SNF2-rel_dom"/>
    <property type="match status" value="1"/>
</dbReference>
<reference evidence="8" key="3">
    <citation type="submission" date="2021-06" db="EMBL/GenBank/DDBJ databases">
        <title>Genomic Description and Analysis of Intracellular Bacteria, Candidatus Berkiella cookevillensis and Candidatus Berkiella aquae.</title>
        <authorList>
            <person name="Kidane D.T."/>
            <person name="Mehari Y.T."/>
            <person name="Rice F.C."/>
            <person name="Arivett B.A."/>
            <person name="Farone A.L."/>
            <person name="Berk S.G."/>
            <person name="Farone M.B."/>
        </authorList>
    </citation>
    <scope>NUCLEOTIDE SEQUENCE</scope>
    <source>
        <strain evidence="8">CC99</strain>
    </source>
</reference>
<keyword evidence="2 7" id="KW-0547">Nucleotide-binding</keyword>
<dbReference type="AlphaFoldDB" id="A0A0Q9YDS6"/>
<dbReference type="SMART" id="SM00487">
    <property type="entry name" value="DEXDc"/>
    <property type="match status" value="1"/>
</dbReference>
<organism evidence="7">
    <name type="scientific">Candidatus Berkiella cookevillensis</name>
    <dbReference type="NCBI Taxonomy" id="437022"/>
    <lineage>
        <taxon>Bacteria</taxon>
        <taxon>Pseudomonadati</taxon>
        <taxon>Pseudomonadota</taxon>
        <taxon>Gammaproteobacteria</taxon>
        <taxon>Candidatus Berkiellales</taxon>
        <taxon>Candidatus Berkiellaceae</taxon>
        <taxon>Candidatus Berkiella</taxon>
    </lineage>
</organism>
<dbReference type="RefSeq" id="WP_057625023.1">
    <property type="nucleotide sequence ID" value="NZ_LKHV02000001.1"/>
</dbReference>
<dbReference type="GO" id="GO:0004386">
    <property type="term" value="F:helicase activity"/>
    <property type="evidence" value="ECO:0007669"/>
    <property type="project" value="UniProtKB-KW"/>
</dbReference>
<proteinExistence type="predicted"/>
<evidence type="ECO:0000313" key="9">
    <source>
        <dbReference type="Proteomes" id="UP000051494"/>
    </source>
</evidence>
<dbReference type="EMBL" id="LKHV02000001">
    <property type="protein sequence ID" value="MCS5709111.1"/>
    <property type="molecule type" value="Genomic_DNA"/>
</dbReference>
<dbReference type="Proteomes" id="UP000051494">
    <property type="component" value="Unassembled WGS sequence"/>
</dbReference>
<dbReference type="PATRIC" id="fig|1590042.3.peg.1951"/>
<dbReference type="PROSITE" id="PS51192">
    <property type="entry name" value="HELICASE_ATP_BIND_1"/>
    <property type="match status" value="1"/>
</dbReference>
<dbReference type="PROSITE" id="PS51194">
    <property type="entry name" value="HELICASE_CTER"/>
    <property type="match status" value="1"/>
</dbReference>
<evidence type="ECO:0000259" key="5">
    <source>
        <dbReference type="PROSITE" id="PS51192"/>
    </source>
</evidence>
<name>A0A0Q9YDS6_9GAMM</name>
<keyword evidence="2 7" id="KW-0347">Helicase</keyword>
<dbReference type="InterPro" id="IPR038718">
    <property type="entry name" value="SNF2-like_sf"/>
</dbReference>
<keyword evidence="1" id="KW-0378">Hydrolase</keyword>
<dbReference type="Pfam" id="PF04434">
    <property type="entry name" value="SWIM"/>
    <property type="match status" value="1"/>
</dbReference>
<dbReference type="InterPro" id="IPR000330">
    <property type="entry name" value="SNF2_N"/>
</dbReference>
<comment type="caution">
    <text evidence="7">The sequence shown here is derived from an EMBL/GenBank/DDBJ whole genome shotgun (WGS) entry which is preliminary data.</text>
</comment>